<name>A0ABY7DDK1_MYAAR</name>
<reference evidence="2" key="1">
    <citation type="submission" date="2022-11" db="EMBL/GenBank/DDBJ databases">
        <title>Centuries of genome instability and evolution in soft-shell clam transmissible cancer (bioRxiv).</title>
        <authorList>
            <person name="Hart S.F.M."/>
            <person name="Yonemitsu M.A."/>
            <person name="Giersch R.M."/>
            <person name="Beal B.F."/>
            <person name="Arriagada G."/>
            <person name="Davis B.W."/>
            <person name="Ostrander E.A."/>
            <person name="Goff S.P."/>
            <person name="Metzger M.J."/>
        </authorList>
    </citation>
    <scope>NUCLEOTIDE SEQUENCE</scope>
    <source>
        <strain evidence="2">MELC-2E11</strain>
        <tissue evidence="2">Siphon/mantle</tissue>
    </source>
</reference>
<dbReference type="Proteomes" id="UP001164746">
    <property type="component" value="Chromosome 1"/>
</dbReference>
<protein>
    <submittedName>
        <fullName evidence="2">Uncharacterized protein</fullName>
    </submittedName>
</protein>
<gene>
    <name evidence="2" type="ORF">MAR_007157</name>
</gene>
<evidence type="ECO:0000313" key="3">
    <source>
        <dbReference type="Proteomes" id="UP001164746"/>
    </source>
</evidence>
<proteinExistence type="predicted"/>
<evidence type="ECO:0000313" key="2">
    <source>
        <dbReference type="EMBL" id="WAQ94686.1"/>
    </source>
</evidence>
<accession>A0ABY7DDK1</accession>
<keyword evidence="3" id="KW-1185">Reference proteome</keyword>
<feature type="region of interest" description="Disordered" evidence="1">
    <location>
        <begin position="1"/>
        <end position="20"/>
    </location>
</feature>
<dbReference type="EMBL" id="CP111012">
    <property type="protein sequence ID" value="WAQ94686.1"/>
    <property type="molecule type" value="Genomic_DNA"/>
</dbReference>
<evidence type="ECO:0000256" key="1">
    <source>
        <dbReference type="SAM" id="MobiDB-lite"/>
    </source>
</evidence>
<sequence>MKKFHAVTMAETNGSETEGNDEAQYMETSDMVSVVNADKFSCAVDQFTEQDIEDYGRQQKTGVLLPCPSFVEGKVQYGPRRDATKLLEHQDKTKKATGVLTSRTLVPVAGRYDENYQFTLMVGQFQSMNINTYQDNTTKTKFQCEKIPKQRVHPEAVFKFPFRTHCFLVDRDNEGLLVVKLTDCYNLERNEHGMDSIVKHLLTDSRLKAQYYPPELCRFLRNWEKCGVTAFGDDMTLRQGNTQPLQVGTNYPVKHIANSQSETTGIFARFSHKRSRTNDKVPGLANISGGANDTFAGYAHSNDGANDTFAGYAHSHDGANDTFAGYAHGHDGANDTFAGYAHSHDGGNDKVASLANPEDGTNKTVGGEHLIVTPSGLSDEASLMLDDIMDIISPDLDDEYRMEHIS</sequence>
<organism evidence="2 3">
    <name type="scientific">Mya arenaria</name>
    <name type="common">Soft-shell clam</name>
    <dbReference type="NCBI Taxonomy" id="6604"/>
    <lineage>
        <taxon>Eukaryota</taxon>
        <taxon>Metazoa</taxon>
        <taxon>Spiralia</taxon>
        <taxon>Lophotrochozoa</taxon>
        <taxon>Mollusca</taxon>
        <taxon>Bivalvia</taxon>
        <taxon>Autobranchia</taxon>
        <taxon>Heteroconchia</taxon>
        <taxon>Euheterodonta</taxon>
        <taxon>Imparidentia</taxon>
        <taxon>Neoheterodontei</taxon>
        <taxon>Myida</taxon>
        <taxon>Myoidea</taxon>
        <taxon>Myidae</taxon>
        <taxon>Mya</taxon>
    </lineage>
</organism>